<dbReference type="InterPro" id="IPR050624">
    <property type="entry name" value="HTH-type_Tx_Regulator"/>
</dbReference>
<dbReference type="Pfam" id="PF00440">
    <property type="entry name" value="TetR_N"/>
    <property type="match status" value="1"/>
</dbReference>
<dbReference type="PROSITE" id="PS50977">
    <property type="entry name" value="HTH_TETR_2"/>
    <property type="match status" value="1"/>
</dbReference>
<keyword evidence="1 2" id="KW-0238">DNA-binding</keyword>
<keyword evidence="5" id="KW-1185">Reference proteome</keyword>
<proteinExistence type="predicted"/>
<dbReference type="InterPro" id="IPR009057">
    <property type="entry name" value="Homeodomain-like_sf"/>
</dbReference>
<comment type="caution">
    <text evidence="4">The sequence shown here is derived from an EMBL/GenBank/DDBJ whole genome shotgun (WGS) entry which is preliminary data.</text>
</comment>
<feature type="DNA-binding region" description="H-T-H motif" evidence="2">
    <location>
        <begin position="32"/>
        <end position="51"/>
    </location>
</feature>
<dbReference type="SUPFAM" id="SSF46689">
    <property type="entry name" value="Homeodomain-like"/>
    <property type="match status" value="1"/>
</dbReference>
<accession>A0ABT1RQU7</accession>
<evidence type="ECO:0000313" key="4">
    <source>
        <dbReference type="EMBL" id="MCQ4637573.1"/>
    </source>
</evidence>
<evidence type="ECO:0000256" key="2">
    <source>
        <dbReference type="PROSITE-ProRule" id="PRU00335"/>
    </source>
</evidence>
<protein>
    <submittedName>
        <fullName evidence="4">TetR/AcrR family transcriptional regulator</fullName>
    </submittedName>
</protein>
<dbReference type="RefSeq" id="WP_256132760.1">
    <property type="nucleotide sequence ID" value="NZ_JANFXK010000014.1"/>
</dbReference>
<dbReference type="InterPro" id="IPR001647">
    <property type="entry name" value="HTH_TetR"/>
</dbReference>
<dbReference type="Proteomes" id="UP001524502">
    <property type="component" value="Unassembled WGS sequence"/>
</dbReference>
<dbReference type="PANTHER" id="PTHR43479:SF11">
    <property type="entry name" value="ACREF_ENVCD OPERON REPRESSOR-RELATED"/>
    <property type="match status" value="1"/>
</dbReference>
<reference evidence="4 5" key="1">
    <citation type="submission" date="2022-06" db="EMBL/GenBank/DDBJ databases">
        <title>Isolation of gut microbiota from human fecal samples.</title>
        <authorList>
            <person name="Pamer E.G."/>
            <person name="Barat B."/>
            <person name="Waligurski E."/>
            <person name="Medina S."/>
            <person name="Paddock L."/>
            <person name="Mostad J."/>
        </authorList>
    </citation>
    <scope>NUCLEOTIDE SEQUENCE [LARGE SCALE GENOMIC DNA]</scope>
    <source>
        <strain evidence="4 5">SL.3.17</strain>
    </source>
</reference>
<evidence type="ECO:0000256" key="1">
    <source>
        <dbReference type="ARBA" id="ARBA00023125"/>
    </source>
</evidence>
<sequence length="214" mass="24411">MPRNKYPEITEARILDTATRLFLEKGWEQTTVQDIVDELGDITRGAFYHHFKSKDEIIDAVTTRVFMGNNPFEAVEKMTGLNGLEKVKYILKFSLKRDDTLELGQIATSVLTSPICIGKQVLDSVNSLAPYFAQYIAEGVADGSIHVEDPQYTAETLLLLLNIWLSPMIFPSSKSEYLRKYEQLKIMFENIGLPLFDDDLHDCFVDLHDKFHTA</sequence>
<dbReference type="Gene3D" id="1.10.357.10">
    <property type="entry name" value="Tetracycline Repressor, domain 2"/>
    <property type="match status" value="1"/>
</dbReference>
<organism evidence="4 5">
    <name type="scientific">Anaerovorax odorimutans</name>
    <dbReference type="NCBI Taxonomy" id="109327"/>
    <lineage>
        <taxon>Bacteria</taxon>
        <taxon>Bacillati</taxon>
        <taxon>Bacillota</taxon>
        <taxon>Clostridia</taxon>
        <taxon>Peptostreptococcales</taxon>
        <taxon>Anaerovoracaceae</taxon>
        <taxon>Anaerovorax</taxon>
    </lineage>
</organism>
<dbReference type="PANTHER" id="PTHR43479">
    <property type="entry name" value="ACREF/ENVCD OPERON REPRESSOR-RELATED"/>
    <property type="match status" value="1"/>
</dbReference>
<name>A0ABT1RQU7_9FIRM</name>
<feature type="domain" description="HTH tetR-type" evidence="3">
    <location>
        <begin position="8"/>
        <end position="69"/>
    </location>
</feature>
<gene>
    <name evidence="4" type="ORF">NE619_12635</name>
</gene>
<evidence type="ECO:0000313" key="5">
    <source>
        <dbReference type="Proteomes" id="UP001524502"/>
    </source>
</evidence>
<evidence type="ECO:0000259" key="3">
    <source>
        <dbReference type="PROSITE" id="PS50977"/>
    </source>
</evidence>
<dbReference type="EMBL" id="JANFXK010000014">
    <property type="protein sequence ID" value="MCQ4637573.1"/>
    <property type="molecule type" value="Genomic_DNA"/>
</dbReference>